<dbReference type="GO" id="GO:0031252">
    <property type="term" value="C:cell leading edge"/>
    <property type="evidence" value="ECO:0007669"/>
    <property type="project" value="TreeGrafter"/>
</dbReference>
<organism evidence="3 4">
    <name type="scientific">Takifugu flavidus</name>
    <name type="common">sansaifugu</name>
    <dbReference type="NCBI Taxonomy" id="433684"/>
    <lineage>
        <taxon>Eukaryota</taxon>
        <taxon>Metazoa</taxon>
        <taxon>Chordata</taxon>
        <taxon>Craniata</taxon>
        <taxon>Vertebrata</taxon>
        <taxon>Euteleostomi</taxon>
        <taxon>Actinopterygii</taxon>
        <taxon>Neopterygii</taxon>
        <taxon>Teleostei</taxon>
        <taxon>Neoteleostei</taxon>
        <taxon>Acanthomorphata</taxon>
        <taxon>Eupercaria</taxon>
        <taxon>Tetraodontiformes</taxon>
        <taxon>Tetradontoidea</taxon>
        <taxon>Tetraodontidae</taxon>
        <taxon>Takifugu</taxon>
    </lineage>
</organism>
<dbReference type="AlphaFoldDB" id="A0A5C6N7E4"/>
<protein>
    <submittedName>
        <fullName evidence="3">Shootin-1</fullName>
    </submittedName>
</protein>
<feature type="compositionally biased region" description="Acidic residues" evidence="2">
    <location>
        <begin position="12"/>
        <end position="23"/>
    </location>
</feature>
<feature type="coiled-coil region" evidence="1">
    <location>
        <begin position="88"/>
        <end position="122"/>
    </location>
</feature>
<sequence>MEGPHQLHSAMEEEEEEEEEEESLSILLSFQDPLCGCREPPTSNHSDLPGEGSKNIVTRMWMLDEESVIVESDGAGEFSSEDEGDIQSAILEMQREEANQRLRELEEASSQLLREIDMLEIQFQIERSCRESAEALAVKMSKENRVLKRASRALMPLIPELSEDPAALTSDTETEPAVNCETLNGSEESGDDDEQLLLSQAKIAELQTIVDGLLTDKLLLEQQIENLTKEGVELRQQLVLQVEEKEAIMTEMNKQSRNMSKIKRVSQLVTQEFTEMSQELELQRGLRQHAEDVAHQLMHKATQEQGSDVDLELRRALEQVSIIGTALRDIQRHYQDQQGTPSRCGRDENGVLSEVQSLKDQLETCEEQREDLERQLAQANMAVTQLQGEVRELQDKVNEGDKDDEPGNRSVPLPPPPPPPPPATTVTNSVPVLRKKARKAEPHTPDTRANAVEEMMERIKKSIVLKPVCRKQDDDSSWTDQGGENRKSAIMELKGMLDKMKHQPLRREATRRGTVRNVEEAELLRVLRRRRRVMEDNWEPNAPTEGSELEPVGSLARAGESSSTPVLRRLRQNREKRNSRLRASALIISQAD</sequence>
<comment type="caution">
    <text evidence="3">The sequence shown here is derived from an EMBL/GenBank/DDBJ whole genome shotgun (WGS) entry which is preliminary data.</text>
</comment>
<dbReference type="Proteomes" id="UP000324091">
    <property type="component" value="Chromosome 3"/>
</dbReference>
<proteinExistence type="predicted"/>
<feature type="compositionally biased region" description="Pro residues" evidence="2">
    <location>
        <begin position="412"/>
        <end position="423"/>
    </location>
</feature>
<feature type="coiled-coil region" evidence="1">
    <location>
        <begin position="210"/>
        <end position="255"/>
    </location>
</feature>
<dbReference type="PANTHER" id="PTHR46606">
    <property type="entry name" value="SHOOTIN-1"/>
    <property type="match status" value="1"/>
</dbReference>
<evidence type="ECO:0000313" key="4">
    <source>
        <dbReference type="Proteomes" id="UP000324091"/>
    </source>
</evidence>
<evidence type="ECO:0000313" key="3">
    <source>
        <dbReference type="EMBL" id="TWW63424.1"/>
    </source>
</evidence>
<reference evidence="3 4" key="1">
    <citation type="submission" date="2019-04" db="EMBL/GenBank/DDBJ databases">
        <title>Chromosome genome assembly for Takifugu flavidus.</title>
        <authorList>
            <person name="Xiao S."/>
        </authorList>
    </citation>
    <scope>NUCLEOTIDE SEQUENCE [LARGE SCALE GENOMIC DNA]</scope>
    <source>
        <strain evidence="3">HTHZ2018</strain>
        <tissue evidence="3">Muscle</tissue>
    </source>
</reference>
<dbReference type="EMBL" id="RHFK02000016">
    <property type="protein sequence ID" value="TWW63424.1"/>
    <property type="molecule type" value="Genomic_DNA"/>
</dbReference>
<feature type="region of interest" description="Disordered" evidence="2">
    <location>
        <begin position="1"/>
        <end position="26"/>
    </location>
</feature>
<feature type="region of interest" description="Disordered" evidence="2">
    <location>
        <begin position="398"/>
        <end position="429"/>
    </location>
</feature>
<keyword evidence="1" id="KW-0175">Coiled coil</keyword>
<evidence type="ECO:0000256" key="2">
    <source>
        <dbReference type="SAM" id="MobiDB-lite"/>
    </source>
</evidence>
<dbReference type="PANTHER" id="PTHR46606:SF4">
    <property type="entry name" value="SHOOTIN-1"/>
    <property type="match status" value="1"/>
</dbReference>
<feature type="region of interest" description="Disordered" evidence="2">
    <location>
        <begin position="538"/>
        <end position="592"/>
    </location>
</feature>
<gene>
    <name evidence="3" type="ORF">D4764_03G0004320</name>
</gene>
<keyword evidence="4" id="KW-1185">Reference proteome</keyword>
<dbReference type="GO" id="GO:0048812">
    <property type="term" value="P:neuron projection morphogenesis"/>
    <property type="evidence" value="ECO:0007669"/>
    <property type="project" value="TreeGrafter"/>
</dbReference>
<name>A0A5C6N7E4_9TELE</name>
<dbReference type="GO" id="GO:2001224">
    <property type="term" value="P:positive regulation of neuron migration"/>
    <property type="evidence" value="ECO:0007669"/>
    <property type="project" value="TreeGrafter"/>
</dbReference>
<dbReference type="GO" id="GO:0044295">
    <property type="term" value="C:axonal growth cone"/>
    <property type="evidence" value="ECO:0007669"/>
    <property type="project" value="TreeGrafter"/>
</dbReference>
<dbReference type="GO" id="GO:0005737">
    <property type="term" value="C:cytoplasm"/>
    <property type="evidence" value="ECO:0007669"/>
    <property type="project" value="TreeGrafter"/>
</dbReference>
<evidence type="ECO:0000256" key="1">
    <source>
        <dbReference type="SAM" id="Coils"/>
    </source>
</evidence>
<dbReference type="InterPro" id="IPR024849">
    <property type="entry name" value="Shootin-1"/>
</dbReference>
<accession>A0A5C6N7E4</accession>